<evidence type="ECO:0000256" key="1">
    <source>
        <dbReference type="SAM" id="Phobius"/>
    </source>
</evidence>
<keyword evidence="1" id="KW-0472">Membrane</keyword>
<dbReference type="EMBL" id="QGGI01000002">
    <property type="protein sequence ID" value="PWJ96152.1"/>
    <property type="molecule type" value="Genomic_DNA"/>
</dbReference>
<keyword evidence="1" id="KW-1133">Transmembrane helix</keyword>
<dbReference type="Proteomes" id="UP000245921">
    <property type="component" value="Unassembled WGS sequence"/>
</dbReference>
<protein>
    <submittedName>
        <fullName evidence="2">Uncharacterized protein</fullName>
    </submittedName>
</protein>
<gene>
    <name evidence="2" type="ORF">C7380_10261</name>
</gene>
<comment type="caution">
    <text evidence="2">The sequence shown here is derived from an EMBL/GenBank/DDBJ whole genome shotgun (WGS) entry which is preliminary data.</text>
</comment>
<dbReference type="RefSeq" id="WP_109603775.1">
    <property type="nucleotide sequence ID" value="NZ_JAMHJO010000001.1"/>
</dbReference>
<feature type="transmembrane region" description="Helical" evidence="1">
    <location>
        <begin position="12"/>
        <end position="36"/>
    </location>
</feature>
<proteinExistence type="predicted"/>
<name>A0AA45C8J7_9BACT</name>
<evidence type="ECO:0000313" key="2">
    <source>
        <dbReference type="EMBL" id="PWJ96152.1"/>
    </source>
</evidence>
<feature type="transmembrane region" description="Helical" evidence="1">
    <location>
        <begin position="70"/>
        <end position="86"/>
    </location>
</feature>
<keyword evidence="1" id="KW-0812">Transmembrane</keyword>
<accession>A0AA45C8J7</accession>
<organism evidence="2 3">
    <name type="scientific">Oceanotoga teriensis</name>
    <dbReference type="NCBI Taxonomy" id="515440"/>
    <lineage>
        <taxon>Bacteria</taxon>
        <taxon>Thermotogati</taxon>
        <taxon>Thermotogota</taxon>
        <taxon>Thermotogae</taxon>
        <taxon>Petrotogales</taxon>
        <taxon>Petrotogaceae</taxon>
        <taxon>Oceanotoga</taxon>
    </lineage>
</organism>
<feature type="transmembrane region" description="Helical" evidence="1">
    <location>
        <begin position="118"/>
        <end position="135"/>
    </location>
</feature>
<reference evidence="2 3" key="1">
    <citation type="submission" date="2018-05" db="EMBL/GenBank/DDBJ databases">
        <title>Genomic Encyclopedia of Type Strains, Phase IV (KMG-IV): sequencing the most valuable type-strain genomes for metagenomic binning, comparative biology and taxonomic classification.</title>
        <authorList>
            <person name="Goeker M."/>
        </authorList>
    </citation>
    <scope>NUCLEOTIDE SEQUENCE [LARGE SCALE GENOMIC DNA]</scope>
    <source>
        <strain evidence="2 3">DSM 24906</strain>
    </source>
</reference>
<evidence type="ECO:0000313" key="3">
    <source>
        <dbReference type="Proteomes" id="UP000245921"/>
    </source>
</evidence>
<feature type="transmembrane region" description="Helical" evidence="1">
    <location>
        <begin position="48"/>
        <end position="64"/>
    </location>
</feature>
<keyword evidence="3" id="KW-1185">Reference proteome</keyword>
<dbReference type="AlphaFoldDB" id="A0AA45C8J7"/>
<sequence>MAYTLISVLANLIIGFFLTNIYYWLPSVLIGSLVLLMAYKFDIKDKMINMLLFVSVMFSFFGYIQSVDVSMFFLLMNISALIYSISIKIEKRFILIISWGLNAYGMGSLVASLRNNNIGIIIGVIIFIIGIRDLFSTKKVG</sequence>
<feature type="transmembrane region" description="Helical" evidence="1">
    <location>
        <begin position="93"/>
        <end position="112"/>
    </location>
</feature>